<dbReference type="PROSITE" id="PS00108">
    <property type="entry name" value="PROTEIN_KINASE_ST"/>
    <property type="match status" value="1"/>
</dbReference>
<dbReference type="InterPro" id="IPR050117">
    <property type="entry name" value="MAPK"/>
</dbReference>
<evidence type="ECO:0000256" key="7">
    <source>
        <dbReference type="RuleBase" id="RU000304"/>
    </source>
</evidence>
<dbReference type="HOGENOM" id="CLU_000288_181_1_1"/>
<dbReference type="InParanoid" id="G0MQY2"/>
<evidence type="ECO:0000256" key="4">
    <source>
        <dbReference type="ARBA" id="ARBA00022777"/>
    </source>
</evidence>
<gene>
    <name evidence="9" type="ORF">CAEBREN_08446</name>
</gene>
<evidence type="ECO:0000256" key="6">
    <source>
        <dbReference type="PROSITE-ProRule" id="PRU10141"/>
    </source>
</evidence>
<protein>
    <recommendedName>
        <fullName evidence="8">Protein kinase domain-containing protein</fullName>
    </recommendedName>
</protein>
<organism evidence="10">
    <name type="scientific">Caenorhabditis brenneri</name>
    <name type="common">Nematode worm</name>
    <dbReference type="NCBI Taxonomy" id="135651"/>
    <lineage>
        <taxon>Eukaryota</taxon>
        <taxon>Metazoa</taxon>
        <taxon>Ecdysozoa</taxon>
        <taxon>Nematoda</taxon>
        <taxon>Chromadorea</taxon>
        <taxon>Rhabditida</taxon>
        <taxon>Rhabditina</taxon>
        <taxon>Rhabditomorpha</taxon>
        <taxon>Rhabditoidea</taxon>
        <taxon>Rhabditidae</taxon>
        <taxon>Peloderinae</taxon>
        <taxon>Caenorhabditis</taxon>
    </lineage>
</organism>
<dbReference type="Gene3D" id="1.10.510.10">
    <property type="entry name" value="Transferase(Phosphotransferase) domain 1"/>
    <property type="match status" value="1"/>
</dbReference>
<accession>G0MQY2</accession>
<dbReference type="InterPro" id="IPR000719">
    <property type="entry name" value="Prot_kinase_dom"/>
</dbReference>
<comment type="similarity">
    <text evidence="7">Belongs to the protein kinase superfamily.</text>
</comment>
<feature type="binding site" evidence="6">
    <location>
        <position position="65"/>
    </location>
    <ligand>
        <name>ATP</name>
        <dbReference type="ChEBI" id="CHEBI:30616"/>
    </ligand>
</feature>
<evidence type="ECO:0000259" key="8">
    <source>
        <dbReference type="PROSITE" id="PS50011"/>
    </source>
</evidence>
<evidence type="ECO:0000313" key="10">
    <source>
        <dbReference type="Proteomes" id="UP000008068"/>
    </source>
</evidence>
<feature type="domain" description="Protein kinase" evidence="8">
    <location>
        <begin position="36"/>
        <end position="318"/>
    </location>
</feature>
<dbReference type="PANTHER" id="PTHR24055">
    <property type="entry name" value="MITOGEN-ACTIVATED PROTEIN KINASE"/>
    <property type="match status" value="1"/>
</dbReference>
<sequence length="329" mass="37389">MSENKSHDNIENMMNNLHCGRNPQNRPPPPLSMKDFLMKQALGKGAYGNVYRVQNIRDGKDYALKQISIHAGQNGVPQSVLREISTMKQLSRKGHPNILNLHSVFHQTSQGILTVNMILERCDWDLHTFLKGIPSGLPDKQCRHLTIQIVRALDFLHSHGIIHRDLKPQNILVNRDQTVKLADFGLSKEYSNTTAFTTLVVTLWYRSPEVILQSFYNSAIDMWALGCIVSEIYNRDPLFPGQDEAQQLTCILRKLGLPSIKDWPRESVIVRSSFPEFTPQSLQTRCLAGDALNFVEQCLRFDPKRRISARVALTHPYLKPLGVMQPVNG</sequence>
<keyword evidence="3 6" id="KW-0547">Nucleotide-binding</keyword>
<evidence type="ECO:0000256" key="3">
    <source>
        <dbReference type="ARBA" id="ARBA00022741"/>
    </source>
</evidence>
<keyword evidence="4" id="KW-0418">Kinase</keyword>
<dbReference type="InterPro" id="IPR008271">
    <property type="entry name" value="Ser/Thr_kinase_AS"/>
</dbReference>
<dbReference type="PROSITE" id="PS50011">
    <property type="entry name" value="PROTEIN_KINASE_DOM"/>
    <property type="match status" value="1"/>
</dbReference>
<dbReference type="EMBL" id="GL379808">
    <property type="protein sequence ID" value="EGT41945.1"/>
    <property type="molecule type" value="Genomic_DNA"/>
</dbReference>
<dbReference type="STRING" id="135651.G0MQY2"/>
<dbReference type="FunFam" id="1.10.510.10:FF:000624">
    <property type="entry name" value="Mitogen-activated protein kinase"/>
    <property type="match status" value="1"/>
</dbReference>
<dbReference type="Pfam" id="PF00069">
    <property type="entry name" value="Pkinase"/>
    <property type="match status" value="1"/>
</dbReference>
<dbReference type="OrthoDB" id="1732493at2759"/>
<dbReference type="OMA" id="YEEHRVI"/>
<dbReference type="InterPro" id="IPR017441">
    <property type="entry name" value="Protein_kinase_ATP_BS"/>
</dbReference>
<keyword evidence="5 6" id="KW-0067">ATP-binding</keyword>
<dbReference type="SMART" id="SM00220">
    <property type="entry name" value="S_TKc"/>
    <property type="match status" value="1"/>
</dbReference>
<dbReference type="GO" id="GO:0004674">
    <property type="term" value="F:protein serine/threonine kinase activity"/>
    <property type="evidence" value="ECO:0007669"/>
    <property type="project" value="UniProtKB-KW"/>
</dbReference>
<dbReference type="SUPFAM" id="SSF56112">
    <property type="entry name" value="Protein kinase-like (PK-like)"/>
    <property type="match status" value="1"/>
</dbReference>
<evidence type="ECO:0000256" key="1">
    <source>
        <dbReference type="ARBA" id="ARBA00022527"/>
    </source>
</evidence>
<evidence type="ECO:0000256" key="2">
    <source>
        <dbReference type="ARBA" id="ARBA00022679"/>
    </source>
</evidence>
<name>G0MQY2_CAEBE</name>
<dbReference type="GO" id="GO:0005524">
    <property type="term" value="F:ATP binding"/>
    <property type="evidence" value="ECO:0007669"/>
    <property type="project" value="UniProtKB-UniRule"/>
</dbReference>
<keyword evidence="2" id="KW-0808">Transferase</keyword>
<keyword evidence="1 7" id="KW-0723">Serine/threonine-protein kinase</keyword>
<keyword evidence="10" id="KW-1185">Reference proteome</keyword>
<dbReference type="PROSITE" id="PS00107">
    <property type="entry name" value="PROTEIN_KINASE_ATP"/>
    <property type="match status" value="1"/>
</dbReference>
<proteinExistence type="inferred from homology"/>
<dbReference type="Gene3D" id="3.30.200.20">
    <property type="entry name" value="Phosphorylase Kinase, domain 1"/>
    <property type="match status" value="1"/>
</dbReference>
<dbReference type="InterPro" id="IPR011009">
    <property type="entry name" value="Kinase-like_dom_sf"/>
</dbReference>
<evidence type="ECO:0000313" key="9">
    <source>
        <dbReference type="EMBL" id="EGT41945.1"/>
    </source>
</evidence>
<dbReference type="AlphaFoldDB" id="G0MQY2"/>
<dbReference type="Proteomes" id="UP000008068">
    <property type="component" value="Unassembled WGS sequence"/>
</dbReference>
<dbReference type="eggNOG" id="KOG0594">
    <property type="taxonomic scope" value="Eukaryota"/>
</dbReference>
<evidence type="ECO:0000256" key="5">
    <source>
        <dbReference type="ARBA" id="ARBA00022840"/>
    </source>
</evidence>
<reference evidence="10" key="1">
    <citation type="submission" date="2011-07" db="EMBL/GenBank/DDBJ databases">
        <authorList>
            <consortium name="Caenorhabditis brenneri Sequencing and Analysis Consortium"/>
            <person name="Wilson R.K."/>
        </authorList>
    </citation>
    <scope>NUCLEOTIDE SEQUENCE [LARGE SCALE GENOMIC DNA]</scope>
    <source>
        <strain evidence="10">PB2801</strain>
    </source>
</reference>